<dbReference type="AlphaFoldDB" id="A0AAD6S581"/>
<name>A0AAD6S581_9AGAR</name>
<organism evidence="3 4">
    <name type="scientific">Mycena alexandri</name>
    <dbReference type="NCBI Taxonomy" id="1745969"/>
    <lineage>
        <taxon>Eukaryota</taxon>
        <taxon>Fungi</taxon>
        <taxon>Dikarya</taxon>
        <taxon>Basidiomycota</taxon>
        <taxon>Agaricomycotina</taxon>
        <taxon>Agaricomycetes</taxon>
        <taxon>Agaricomycetidae</taxon>
        <taxon>Agaricales</taxon>
        <taxon>Marasmiineae</taxon>
        <taxon>Mycenaceae</taxon>
        <taxon>Mycena</taxon>
    </lineage>
</organism>
<sequence>MAPHDLTLAEIAELMSPTNHPERLSGDELDHLIGHLAADDLREVVRHLGLDSLAQQLPASMLNLMLAAQRHALARPPAYEDSIDRLSENLDSTQFFSDSLPHSRSAPLQPVAPSSRPTFTFSIPPRAPPPPVAPSSRPTTFSTSPPPVVTPPRTRPVPVTPNASPSRAQHRSYIVNSPTKRGVVAGWFEAGSLTQGVAGTASVRAINRSKPKKPRAAAWAVFYGGEVDVFTVWADVKQSTTGHGLAIYSGYQSKAAAQATLQYTRSRGWTSDSNDPSIPLPSTDGTPVSQGSISDAWFVVCCGVTPGVYRSHLECSLNTSGVKGSLFLSFDTRAEAEAEFAEVQARGEVKQLPRV</sequence>
<feature type="compositionally biased region" description="Polar residues" evidence="1">
    <location>
        <begin position="267"/>
        <end position="276"/>
    </location>
</feature>
<reference evidence="3" key="1">
    <citation type="submission" date="2023-03" db="EMBL/GenBank/DDBJ databases">
        <title>Massive genome expansion in bonnet fungi (Mycena s.s.) driven by repeated elements and novel gene families across ecological guilds.</title>
        <authorList>
            <consortium name="Lawrence Berkeley National Laboratory"/>
            <person name="Harder C.B."/>
            <person name="Miyauchi S."/>
            <person name="Viragh M."/>
            <person name="Kuo A."/>
            <person name="Thoen E."/>
            <person name="Andreopoulos B."/>
            <person name="Lu D."/>
            <person name="Skrede I."/>
            <person name="Drula E."/>
            <person name="Henrissat B."/>
            <person name="Morin E."/>
            <person name="Kohler A."/>
            <person name="Barry K."/>
            <person name="LaButti K."/>
            <person name="Morin E."/>
            <person name="Salamov A."/>
            <person name="Lipzen A."/>
            <person name="Mereny Z."/>
            <person name="Hegedus B."/>
            <person name="Baldrian P."/>
            <person name="Stursova M."/>
            <person name="Weitz H."/>
            <person name="Taylor A."/>
            <person name="Grigoriev I.V."/>
            <person name="Nagy L.G."/>
            <person name="Martin F."/>
            <person name="Kauserud H."/>
        </authorList>
    </citation>
    <scope>NUCLEOTIDE SEQUENCE</scope>
    <source>
        <strain evidence="3">CBHHK200</strain>
    </source>
</reference>
<feature type="compositionally biased region" description="Pro residues" evidence="1">
    <location>
        <begin position="144"/>
        <end position="159"/>
    </location>
</feature>
<dbReference type="EMBL" id="JARJCM010000251">
    <property type="protein sequence ID" value="KAJ7020777.1"/>
    <property type="molecule type" value="Genomic_DNA"/>
</dbReference>
<feature type="compositionally biased region" description="Low complexity" evidence="1">
    <location>
        <begin position="134"/>
        <end position="143"/>
    </location>
</feature>
<protein>
    <recommendedName>
        <fullName evidence="2">Ribonuclease H1 N-terminal domain-containing protein</fullName>
    </recommendedName>
</protein>
<dbReference type="InterPro" id="IPR009027">
    <property type="entry name" value="Ribosomal_bL9/RNase_H1_N"/>
</dbReference>
<keyword evidence="4" id="KW-1185">Reference proteome</keyword>
<dbReference type="Pfam" id="PF01693">
    <property type="entry name" value="Cauli_VI"/>
    <property type="match status" value="1"/>
</dbReference>
<dbReference type="Gene3D" id="3.40.970.10">
    <property type="entry name" value="Ribonuclease H1, N-terminal domain"/>
    <property type="match status" value="1"/>
</dbReference>
<accession>A0AAD6S581</accession>
<feature type="domain" description="Ribonuclease H1 N-terminal" evidence="2">
    <location>
        <begin position="297"/>
        <end position="338"/>
    </location>
</feature>
<evidence type="ECO:0000259" key="2">
    <source>
        <dbReference type="Pfam" id="PF01693"/>
    </source>
</evidence>
<evidence type="ECO:0000313" key="3">
    <source>
        <dbReference type="EMBL" id="KAJ7020777.1"/>
    </source>
</evidence>
<evidence type="ECO:0000256" key="1">
    <source>
        <dbReference type="SAM" id="MobiDB-lite"/>
    </source>
</evidence>
<gene>
    <name evidence="3" type="ORF">C8F04DRAFT_1274528</name>
</gene>
<dbReference type="InterPro" id="IPR037056">
    <property type="entry name" value="RNase_H1_N_sf"/>
</dbReference>
<comment type="caution">
    <text evidence="3">The sequence shown here is derived from an EMBL/GenBank/DDBJ whole genome shotgun (WGS) entry which is preliminary data.</text>
</comment>
<evidence type="ECO:0000313" key="4">
    <source>
        <dbReference type="Proteomes" id="UP001218188"/>
    </source>
</evidence>
<dbReference type="Proteomes" id="UP001218188">
    <property type="component" value="Unassembled WGS sequence"/>
</dbReference>
<dbReference type="SUPFAM" id="SSF55658">
    <property type="entry name" value="L9 N-domain-like"/>
    <property type="match status" value="1"/>
</dbReference>
<proteinExistence type="predicted"/>
<dbReference type="InterPro" id="IPR011320">
    <property type="entry name" value="RNase_H1_N"/>
</dbReference>
<feature type="region of interest" description="Disordered" evidence="1">
    <location>
        <begin position="267"/>
        <end position="287"/>
    </location>
</feature>
<feature type="region of interest" description="Disordered" evidence="1">
    <location>
        <begin position="97"/>
        <end position="172"/>
    </location>
</feature>